<keyword evidence="9" id="KW-0136">Cellulose degradation</keyword>
<evidence type="ECO:0000313" key="17">
    <source>
        <dbReference type="EMBL" id="KAK7746558.1"/>
    </source>
</evidence>
<evidence type="ECO:0000256" key="1">
    <source>
        <dbReference type="ARBA" id="ARBA00000448"/>
    </source>
</evidence>
<comment type="pathway">
    <text evidence="3">Glycan metabolism; cellulose degradation.</text>
</comment>
<keyword evidence="12" id="KW-0326">Glycosidase</keyword>
<dbReference type="InterPro" id="IPR001764">
    <property type="entry name" value="Glyco_hydro_3_N"/>
</dbReference>
<evidence type="ECO:0000256" key="12">
    <source>
        <dbReference type="ARBA" id="ARBA00023295"/>
    </source>
</evidence>
<dbReference type="Gene3D" id="3.20.20.300">
    <property type="entry name" value="Glycoside hydrolase, family 3, N-terminal domain"/>
    <property type="match status" value="1"/>
</dbReference>
<dbReference type="GO" id="GO:0030245">
    <property type="term" value="P:cellulose catabolic process"/>
    <property type="evidence" value="ECO:0007669"/>
    <property type="project" value="UniProtKB-KW"/>
</dbReference>
<dbReference type="InterPro" id="IPR036881">
    <property type="entry name" value="Glyco_hydro_3_C_sf"/>
</dbReference>
<protein>
    <recommendedName>
        <fullName evidence="5">beta-glucosidase</fullName>
        <ecNumber evidence="5">3.2.1.21</ecNumber>
    </recommendedName>
</protein>
<evidence type="ECO:0000259" key="16">
    <source>
        <dbReference type="SMART" id="SM01217"/>
    </source>
</evidence>
<feature type="compositionally biased region" description="Gly residues" evidence="14">
    <location>
        <begin position="199"/>
        <end position="212"/>
    </location>
</feature>
<evidence type="ECO:0000256" key="7">
    <source>
        <dbReference type="ARBA" id="ARBA00022729"/>
    </source>
</evidence>
<evidence type="ECO:0000256" key="14">
    <source>
        <dbReference type="SAM" id="MobiDB-lite"/>
    </source>
</evidence>
<keyword evidence="13" id="KW-0624">Polysaccharide degradation</keyword>
<evidence type="ECO:0000256" key="6">
    <source>
        <dbReference type="ARBA" id="ARBA00022525"/>
    </source>
</evidence>
<keyword evidence="8" id="KW-0378">Hydrolase</keyword>
<evidence type="ECO:0000256" key="3">
    <source>
        <dbReference type="ARBA" id="ARBA00004987"/>
    </source>
</evidence>
<dbReference type="InterPro" id="IPR013783">
    <property type="entry name" value="Ig-like_fold"/>
</dbReference>
<dbReference type="Gene3D" id="2.60.40.10">
    <property type="entry name" value="Immunoglobulins"/>
    <property type="match status" value="1"/>
</dbReference>
<dbReference type="Pfam" id="PF14310">
    <property type="entry name" value="Fn3-like"/>
    <property type="match status" value="1"/>
</dbReference>
<feature type="domain" description="Fibronectin type III-like" evidence="16">
    <location>
        <begin position="714"/>
        <end position="783"/>
    </location>
</feature>
<keyword evidence="18" id="KW-1185">Reference proteome</keyword>
<keyword evidence="7 15" id="KW-0732">Signal</keyword>
<dbReference type="SMART" id="SM01217">
    <property type="entry name" value="Fn3_like"/>
    <property type="match status" value="1"/>
</dbReference>
<evidence type="ECO:0000256" key="11">
    <source>
        <dbReference type="ARBA" id="ARBA00023277"/>
    </source>
</evidence>
<evidence type="ECO:0000256" key="9">
    <source>
        <dbReference type="ARBA" id="ARBA00023001"/>
    </source>
</evidence>
<dbReference type="Proteomes" id="UP001320420">
    <property type="component" value="Unassembled WGS sequence"/>
</dbReference>
<keyword evidence="6" id="KW-0964">Secreted</keyword>
<sequence length="794" mass="84387">MKIASILPFLSLLLHGSIVSAEASSNYTAQLLSSNTVKLGEWQAAYDKASAIVKTLTNAQKISLITGGNAGNLTALDLLDSATNPRTYYYVTTWPAGQAMAMTWDKDAIYNQGQAVGSEFRGKGVNMALGPTTQPLGRSAWAGRVGETYGVDSYLNGWLRDKTFSLLSGLFVQGMSRSGVIPSGKHFIMNEFETNRQGSTGGGGGMGGGGGNGPPPTNTKTRRQSTSNGTSSGGSSSSSDSYNVVIGDKAFHETYLAPFYDTVKSGMGGAMCAMNRVNGTYSCESQDLLARYLKVELGFPGLVSADVGGQKTALGSANAGMDYGSSSTWSNATLGAALANGSFTEARLDDMAIRNFMGYFHLNQDVGFPTTAGATDNIDVRGNHSELARTYAANSIVLLKNTGSALPLKSKRSISIFGTHAAPRYFGANTALSVYSGVGPTMQGHMSTVGGSAMGSLAYLTTPIQLFNERAAKDGFMLRWWLNDTVLTDSSGMGGMSGEGSTLTETTTGVAQNSDACVVFINAWSGEGADRPELYNEEQDTLVNTVANNCNNTIVVINTTGPRLVDAWITHDNVTGVLYGGALGQESGNAIDDVLFGTVNPSGKLVYTIARNESDYDAGTQVQETELELEFSEGNYIDYKYFDRYNVTPRYEFGYGLSYTTFVYGNEMQAQKNNSLRAGYATGALAVGGREDLWDAVATVTATVTNTGSVAGSEVAQLYVGFPAAADEPVRQLRGFQKVPLEPGQSQTITFELRRRDLSIWDTAAQNWKVEAGDYTFHVAASSRNLKASTTLTV</sequence>
<comment type="caution">
    <text evidence="17">The sequence shown here is derived from an EMBL/GenBank/DDBJ whole genome shotgun (WGS) entry which is preliminary data.</text>
</comment>
<comment type="subcellular location">
    <subcellularLocation>
        <location evidence="2">Secreted</location>
    </subcellularLocation>
</comment>
<dbReference type="SUPFAM" id="SSF51445">
    <property type="entry name" value="(Trans)glycosidases"/>
    <property type="match status" value="1"/>
</dbReference>
<evidence type="ECO:0000256" key="2">
    <source>
        <dbReference type="ARBA" id="ARBA00004613"/>
    </source>
</evidence>
<evidence type="ECO:0000256" key="15">
    <source>
        <dbReference type="SAM" id="SignalP"/>
    </source>
</evidence>
<dbReference type="EMBL" id="JAKJXP020000097">
    <property type="protein sequence ID" value="KAK7746558.1"/>
    <property type="molecule type" value="Genomic_DNA"/>
</dbReference>
<dbReference type="PANTHER" id="PTHR42715:SF14">
    <property type="entry name" value="BETA-GLUCOSIDASE D-RELATED"/>
    <property type="match status" value="1"/>
</dbReference>
<dbReference type="Pfam" id="PF00933">
    <property type="entry name" value="Glyco_hydro_3"/>
    <property type="match status" value="1"/>
</dbReference>
<evidence type="ECO:0000256" key="4">
    <source>
        <dbReference type="ARBA" id="ARBA00005336"/>
    </source>
</evidence>
<dbReference type="GO" id="GO:0005576">
    <property type="term" value="C:extracellular region"/>
    <property type="evidence" value="ECO:0007669"/>
    <property type="project" value="UniProtKB-SubCell"/>
</dbReference>
<dbReference type="SUPFAM" id="SSF52279">
    <property type="entry name" value="Beta-D-glucan exohydrolase, C-terminal domain"/>
    <property type="match status" value="1"/>
</dbReference>
<feature type="region of interest" description="Disordered" evidence="14">
    <location>
        <begin position="194"/>
        <end position="240"/>
    </location>
</feature>
<comment type="catalytic activity">
    <reaction evidence="1">
        <text>Hydrolysis of terminal, non-reducing beta-D-glucosyl residues with release of beta-D-glucose.</text>
        <dbReference type="EC" id="3.2.1.21"/>
    </reaction>
</comment>
<dbReference type="InterPro" id="IPR026891">
    <property type="entry name" value="Fn3-like"/>
</dbReference>
<gene>
    <name evidence="17" type="ORF">SLS62_009355</name>
</gene>
<feature type="signal peptide" evidence="15">
    <location>
        <begin position="1"/>
        <end position="23"/>
    </location>
</feature>
<name>A0AAN9UNX4_9PEZI</name>
<feature type="compositionally biased region" description="Low complexity" evidence="14">
    <location>
        <begin position="225"/>
        <end position="240"/>
    </location>
</feature>
<dbReference type="InterPro" id="IPR036962">
    <property type="entry name" value="Glyco_hydro_3_N_sf"/>
</dbReference>
<dbReference type="PRINTS" id="PR00133">
    <property type="entry name" value="GLHYDRLASE3"/>
</dbReference>
<evidence type="ECO:0000256" key="13">
    <source>
        <dbReference type="ARBA" id="ARBA00023326"/>
    </source>
</evidence>
<organism evidence="17 18">
    <name type="scientific">Diatrype stigma</name>
    <dbReference type="NCBI Taxonomy" id="117547"/>
    <lineage>
        <taxon>Eukaryota</taxon>
        <taxon>Fungi</taxon>
        <taxon>Dikarya</taxon>
        <taxon>Ascomycota</taxon>
        <taxon>Pezizomycotina</taxon>
        <taxon>Sordariomycetes</taxon>
        <taxon>Xylariomycetidae</taxon>
        <taxon>Xylariales</taxon>
        <taxon>Diatrypaceae</taxon>
        <taxon>Diatrype</taxon>
    </lineage>
</organism>
<dbReference type="Pfam" id="PF01915">
    <property type="entry name" value="Glyco_hydro_3_C"/>
    <property type="match status" value="1"/>
</dbReference>
<feature type="chain" id="PRO_5042835395" description="beta-glucosidase" evidence="15">
    <location>
        <begin position="24"/>
        <end position="794"/>
    </location>
</feature>
<dbReference type="FunFam" id="2.60.40.10:FF:000757">
    <property type="entry name" value="Beta-glucosidase G"/>
    <property type="match status" value="1"/>
</dbReference>
<dbReference type="InterPro" id="IPR002772">
    <property type="entry name" value="Glyco_hydro_3_C"/>
</dbReference>
<evidence type="ECO:0000256" key="5">
    <source>
        <dbReference type="ARBA" id="ARBA00012744"/>
    </source>
</evidence>
<accession>A0AAN9UNX4</accession>
<proteinExistence type="inferred from homology"/>
<evidence type="ECO:0000256" key="8">
    <source>
        <dbReference type="ARBA" id="ARBA00022801"/>
    </source>
</evidence>
<reference evidence="17 18" key="1">
    <citation type="submission" date="2024-02" db="EMBL/GenBank/DDBJ databases">
        <title>De novo assembly and annotation of 12 fungi associated with fruit tree decline syndrome in Ontario, Canada.</title>
        <authorList>
            <person name="Sulman M."/>
            <person name="Ellouze W."/>
            <person name="Ilyukhin E."/>
        </authorList>
    </citation>
    <scope>NUCLEOTIDE SEQUENCE [LARGE SCALE GENOMIC DNA]</scope>
    <source>
        <strain evidence="17 18">M11/M66-122</strain>
    </source>
</reference>
<dbReference type="AlphaFoldDB" id="A0AAN9UNX4"/>
<keyword evidence="11" id="KW-0119">Carbohydrate metabolism</keyword>
<dbReference type="InterPro" id="IPR050288">
    <property type="entry name" value="Cellulose_deg_GH3"/>
</dbReference>
<dbReference type="Gene3D" id="3.40.50.1700">
    <property type="entry name" value="Glycoside hydrolase family 3 C-terminal domain"/>
    <property type="match status" value="1"/>
</dbReference>
<dbReference type="EC" id="3.2.1.21" evidence="5"/>
<dbReference type="InterPro" id="IPR017853">
    <property type="entry name" value="GH"/>
</dbReference>
<dbReference type="GO" id="GO:0008422">
    <property type="term" value="F:beta-glucosidase activity"/>
    <property type="evidence" value="ECO:0007669"/>
    <property type="project" value="UniProtKB-EC"/>
</dbReference>
<comment type="similarity">
    <text evidence="4">Belongs to the glycosyl hydrolase 3 family.</text>
</comment>
<evidence type="ECO:0000256" key="10">
    <source>
        <dbReference type="ARBA" id="ARBA00023180"/>
    </source>
</evidence>
<keyword evidence="10" id="KW-0325">Glycoprotein</keyword>
<dbReference type="PANTHER" id="PTHR42715">
    <property type="entry name" value="BETA-GLUCOSIDASE"/>
    <property type="match status" value="1"/>
</dbReference>
<evidence type="ECO:0000313" key="18">
    <source>
        <dbReference type="Proteomes" id="UP001320420"/>
    </source>
</evidence>